<dbReference type="EMBL" id="JACKSJ010000250">
    <property type="protein sequence ID" value="MCV7173660.1"/>
    <property type="molecule type" value="Genomic_DNA"/>
</dbReference>
<reference evidence="2" key="2">
    <citation type="journal article" date="2022" name="BMC Genomics">
        <title>Comparative genome analysis of mycobacteria focusing on tRNA and non-coding RNA.</title>
        <authorList>
            <person name="Behra P.R.K."/>
            <person name="Pettersson B.M.F."/>
            <person name="Ramesh M."/>
            <person name="Das S."/>
            <person name="Dasgupta S."/>
            <person name="Kirsebom L.A."/>
        </authorList>
    </citation>
    <scope>NUCLEOTIDE SEQUENCE</scope>
    <source>
        <strain evidence="2">DSM 44615</strain>
    </source>
</reference>
<dbReference type="AlphaFoldDB" id="A0A9X2YSR2"/>
<dbReference type="Proteomes" id="UP001140293">
    <property type="component" value="Unassembled WGS sequence"/>
</dbReference>
<feature type="compositionally biased region" description="Pro residues" evidence="1">
    <location>
        <begin position="9"/>
        <end position="18"/>
    </location>
</feature>
<reference evidence="2" key="1">
    <citation type="submission" date="2020-07" db="EMBL/GenBank/DDBJ databases">
        <authorList>
            <person name="Pettersson B.M.F."/>
            <person name="Behra P.R.K."/>
            <person name="Ramesh M."/>
            <person name="Das S."/>
            <person name="Dasgupta S."/>
            <person name="Kirsebom L.A."/>
        </authorList>
    </citation>
    <scope>NUCLEOTIDE SEQUENCE</scope>
    <source>
        <strain evidence="2">DSM 44615</strain>
    </source>
</reference>
<dbReference type="RefSeq" id="WP_264015828.1">
    <property type="nucleotide sequence ID" value="NZ_JACKSJ010000250.1"/>
</dbReference>
<evidence type="ECO:0000313" key="2">
    <source>
        <dbReference type="EMBL" id="MCV7173660.1"/>
    </source>
</evidence>
<evidence type="ECO:0000313" key="3">
    <source>
        <dbReference type="Proteomes" id="UP001140293"/>
    </source>
</evidence>
<accession>A0A9X2YSR2</accession>
<protein>
    <submittedName>
        <fullName evidence="2">Uncharacterized protein</fullName>
    </submittedName>
</protein>
<keyword evidence="3" id="KW-1185">Reference proteome</keyword>
<proteinExistence type="predicted"/>
<comment type="caution">
    <text evidence="2">The sequence shown here is derived from an EMBL/GenBank/DDBJ whole genome shotgun (WGS) entry which is preliminary data.</text>
</comment>
<evidence type="ECO:0000256" key="1">
    <source>
        <dbReference type="SAM" id="MobiDB-lite"/>
    </source>
</evidence>
<feature type="region of interest" description="Disordered" evidence="1">
    <location>
        <begin position="1"/>
        <end position="23"/>
    </location>
</feature>
<organism evidence="2 3">
    <name type="scientific">[Mycobacterium] manitobense</name>
    <dbReference type="NCBI Taxonomy" id="190147"/>
    <lineage>
        <taxon>Bacteria</taxon>
        <taxon>Bacillati</taxon>
        <taxon>Actinomycetota</taxon>
        <taxon>Actinomycetes</taxon>
        <taxon>Mycobacteriales</taxon>
        <taxon>Mycobacteriaceae</taxon>
        <taxon>Mycolicibacterium</taxon>
    </lineage>
</organism>
<sequence length="116" mass="13271">MAPDESGMPEPPGPPQPWQPWWANHPDLEEMRRRTLEELECGARDPRPAVDEPDPVITEIMSGECRRGLHSARDDLDRARENYDVAIRAARTAGYSWGDIARILGVSKQSLHRRFR</sequence>
<name>A0A9X2YSR2_9MYCO</name>
<gene>
    <name evidence="2" type="ORF">H7I41_27420</name>
</gene>